<dbReference type="Gene3D" id="2.60.120.260">
    <property type="entry name" value="Galactose-binding domain-like"/>
    <property type="match status" value="2"/>
</dbReference>
<dbReference type="AlphaFoldDB" id="A0A165E8P6"/>
<gene>
    <name evidence="3" type="ORF">EXIGLDRAFT_840842</name>
</gene>
<evidence type="ECO:0000313" key="3">
    <source>
        <dbReference type="EMBL" id="KZV86330.1"/>
    </source>
</evidence>
<dbReference type="InParanoid" id="A0A165E8P6"/>
<keyword evidence="4" id="KW-1185">Reference proteome</keyword>
<dbReference type="OrthoDB" id="2576082at2759"/>
<dbReference type="Proteomes" id="UP000077266">
    <property type="component" value="Unassembled WGS sequence"/>
</dbReference>
<evidence type="ECO:0000256" key="1">
    <source>
        <dbReference type="SAM" id="MobiDB-lite"/>
    </source>
</evidence>
<keyword evidence="2" id="KW-0472">Membrane</keyword>
<proteinExistence type="predicted"/>
<feature type="transmembrane region" description="Helical" evidence="2">
    <location>
        <begin position="280"/>
        <end position="305"/>
    </location>
</feature>
<feature type="region of interest" description="Disordered" evidence="1">
    <location>
        <begin position="254"/>
        <end position="276"/>
    </location>
</feature>
<evidence type="ECO:0000313" key="4">
    <source>
        <dbReference type="Proteomes" id="UP000077266"/>
    </source>
</evidence>
<protein>
    <recommendedName>
        <fullName evidence="5">Transmembrane protein</fullName>
    </recommendedName>
</protein>
<evidence type="ECO:0000256" key="2">
    <source>
        <dbReference type="SAM" id="Phobius"/>
    </source>
</evidence>
<organism evidence="3 4">
    <name type="scientific">Exidia glandulosa HHB12029</name>
    <dbReference type="NCBI Taxonomy" id="1314781"/>
    <lineage>
        <taxon>Eukaryota</taxon>
        <taxon>Fungi</taxon>
        <taxon>Dikarya</taxon>
        <taxon>Basidiomycota</taxon>
        <taxon>Agaricomycotina</taxon>
        <taxon>Agaricomycetes</taxon>
        <taxon>Auriculariales</taxon>
        <taxon>Exidiaceae</taxon>
        <taxon>Exidia</taxon>
    </lineage>
</organism>
<reference evidence="3 4" key="1">
    <citation type="journal article" date="2016" name="Mol. Biol. Evol.">
        <title>Comparative Genomics of Early-Diverging Mushroom-Forming Fungi Provides Insights into the Origins of Lignocellulose Decay Capabilities.</title>
        <authorList>
            <person name="Nagy L.G."/>
            <person name="Riley R."/>
            <person name="Tritt A."/>
            <person name="Adam C."/>
            <person name="Daum C."/>
            <person name="Floudas D."/>
            <person name="Sun H."/>
            <person name="Yadav J.S."/>
            <person name="Pangilinan J."/>
            <person name="Larsson K.H."/>
            <person name="Matsuura K."/>
            <person name="Barry K."/>
            <person name="Labutti K."/>
            <person name="Kuo R."/>
            <person name="Ohm R.A."/>
            <person name="Bhattacharya S.S."/>
            <person name="Shirouzu T."/>
            <person name="Yoshinaga Y."/>
            <person name="Martin F.M."/>
            <person name="Grigoriev I.V."/>
            <person name="Hibbett D.S."/>
        </authorList>
    </citation>
    <scope>NUCLEOTIDE SEQUENCE [LARGE SCALE GENOMIC DNA]</scope>
    <source>
        <strain evidence="3 4">HHB12029</strain>
    </source>
</reference>
<feature type="compositionally biased region" description="Low complexity" evidence="1">
    <location>
        <begin position="254"/>
        <end position="269"/>
    </location>
</feature>
<accession>A0A165E8P6</accession>
<keyword evidence="2" id="KW-1133">Transmembrane helix</keyword>
<sequence length="379" mass="41094">MAAGSVPQEIIVPNTDPSLSYFPQSADWVILTDGSRYQDGDLWLCGNRSASILFTFSGTYFSYNGGMNVDHGQYSVSLDGKQVASLNGYSPDWLHVQSLYNQGVDPGPHTVQISNLDDTGKIIVLDYFSYRPVVREVQNALDVTVASSDDTIMYQPAAQWEQSGIVAQTTHAGASASFPFTGEHIWYYADMGEDHGAFSITIAGTAANFSAFATSPQPVQLLFDRALDPGQYTITITNLEEGKVAGLGHVLYRPSSPSTSTDSQQTTTPSPTPRHVSPGAVVGIAVACTAIAVGAVVGIVIWVLYRRRKRRQMVAPSVHARVQHDRNQYVMRWPPDVRPKAEVQAAPRRAALHLPSYTEAVSPSNSGDGAVYPYPWPVA</sequence>
<dbReference type="EMBL" id="KV426159">
    <property type="protein sequence ID" value="KZV86330.1"/>
    <property type="molecule type" value="Genomic_DNA"/>
</dbReference>
<keyword evidence="2" id="KW-0812">Transmembrane</keyword>
<evidence type="ECO:0008006" key="5">
    <source>
        <dbReference type="Google" id="ProtNLM"/>
    </source>
</evidence>
<name>A0A165E8P6_EXIGL</name>
<dbReference type="STRING" id="1314781.A0A165E8P6"/>